<organism evidence="2 3">
    <name type="scientific">Alteromonas pelagimontana</name>
    <dbReference type="NCBI Taxonomy" id="1858656"/>
    <lineage>
        <taxon>Bacteria</taxon>
        <taxon>Pseudomonadati</taxon>
        <taxon>Pseudomonadota</taxon>
        <taxon>Gammaproteobacteria</taxon>
        <taxon>Alteromonadales</taxon>
        <taxon>Alteromonadaceae</taxon>
        <taxon>Alteromonas/Salinimonas group</taxon>
        <taxon>Alteromonas</taxon>
    </lineage>
</organism>
<evidence type="ECO:0000313" key="2">
    <source>
        <dbReference type="EMBL" id="QJR79975.1"/>
    </source>
</evidence>
<keyword evidence="1" id="KW-0812">Transmembrane</keyword>
<keyword evidence="3" id="KW-1185">Reference proteome</keyword>
<dbReference type="AlphaFoldDB" id="A0A6M4MBR4"/>
<keyword evidence="1" id="KW-1133">Transmembrane helix</keyword>
<dbReference type="EMBL" id="CP052766">
    <property type="protein sequence ID" value="QJR79975.1"/>
    <property type="molecule type" value="Genomic_DNA"/>
</dbReference>
<feature type="transmembrane region" description="Helical" evidence="1">
    <location>
        <begin position="5"/>
        <end position="25"/>
    </location>
</feature>
<evidence type="ECO:0000313" key="3">
    <source>
        <dbReference type="Proteomes" id="UP000219285"/>
    </source>
</evidence>
<protein>
    <recommendedName>
        <fullName evidence="4">DUF4760 domain-containing protein</fullName>
    </recommendedName>
</protein>
<name>A0A6M4MBR4_9ALTE</name>
<evidence type="ECO:0000256" key="1">
    <source>
        <dbReference type="SAM" id="Phobius"/>
    </source>
</evidence>
<reference evidence="3" key="1">
    <citation type="submission" date="2014-12" db="EMBL/GenBank/DDBJ databases">
        <title>Complete genome sequence of a multi-drug resistant Klebsiella pneumoniae.</title>
        <authorList>
            <person name="Hua X."/>
            <person name="Chen Q."/>
            <person name="Li X."/>
            <person name="Feng Y."/>
            <person name="Ruan Z."/>
            <person name="Yu Y."/>
        </authorList>
    </citation>
    <scope>NUCLEOTIDE SEQUENCE [LARGE SCALE GENOMIC DNA]</scope>
    <source>
        <strain evidence="3">5.12</strain>
    </source>
</reference>
<dbReference type="OrthoDB" id="7064531at2"/>
<reference evidence="2 3" key="2">
    <citation type="submission" date="2020-04" db="EMBL/GenBank/DDBJ databases">
        <title>Complete genome sequence of Alteromonas pelagimontana 5.12T.</title>
        <authorList>
            <person name="Sinha R.K."/>
            <person name="Krishnan K.P."/>
            <person name="Kurian J.P."/>
        </authorList>
    </citation>
    <scope>NUCLEOTIDE SEQUENCE [LARGE SCALE GENOMIC DNA]</scope>
    <source>
        <strain evidence="2 3">5.12</strain>
    </source>
</reference>
<sequence length="205" mass="24146">MNFNIFYTFVCLLLILVGVIIGQTFEQPEGLSKALEMISHAATTLGVLVAFLALNSWRTQFKYSKVDTLISELEDSFSELYRAIHEHRHAEIMMIKDELNPARNDNYQHLSEKSQHQQDKYLKYRHIYAHSFEKLSRYCPLDRKSVISPYTISRDVVPIFQGLRKIYANENFVVSLDLLEENDKAIELIWEQCKQEFERLRAKYC</sequence>
<accession>A0A6M4MBR4</accession>
<feature type="transmembrane region" description="Helical" evidence="1">
    <location>
        <begin position="37"/>
        <end position="55"/>
    </location>
</feature>
<dbReference type="KEGG" id="apel:CA267_003855"/>
<evidence type="ECO:0008006" key="4">
    <source>
        <dbReference type="Google" id="ProtNLM"/>
    </source>
</evidence>
<keyword evidence="1" id="KW-0472">Membrane</keyword>
<proteinExistence type="predicted"/>
<dbReference type="Proteomes" id="UP000219285">
    <property type="component" value="Chromosome"/>
</dbReference>
<dbReference type="RefSeq" id="WP_075608712.1">
    <property type="nucleotide sequence ID" value="NZ_CP052766.1"/>
</dbReference>
<gene>
    <name evidence="2" type="ORF">CA267_003855</name>
</gene>